<accession>A0A0E9XPQ2</accession>
<evidence type="ECO:0000313" key="2">
    <source>
        <dbReference type="EMBL" id="JAI04392.1"/>
    </source>
</evidence>
<dbReference type="AlphaFoldDB" id="A0A0E9XPQ2"/>
<sequence length="45" mass="5025">MKHHKSIAQNHLTGSVHFEQGTPSISAFPDDKRSTRALPQHLCSQ</sequence>
<evidence type="ECO:0000256" key="1">
    <source>
        <dbReference type="SAM" id="MobiDB-lite"/>
    </source>
</evidence>
<organism evidence="2">
    <name type="scientific">Anguilla anguilla</name>
    <name type="common">European freshwater eel</name>
    <name type="synonym">Muraena anguilla</name>
    <dbReference type="NCBI Taxonomy" id="7936"/>
    <lineage>
        <taxon>Eukaryota</taxon>
        <taxon>Metazoa</taxon>
        <taxon>Chordata</taxon>
        <taxon>Craniata</taxon>
        <taxon>Vertebrata</taxon>
        <taxon>Euteleostomi</taxon>
        <taxon>Actinopterygii</taxon>
        <taxon>Neopterygii</taxon>
        <taxon>Teleostei</taxon>
        <taxon>Anguilliformes</taxon>
        <taxon>Anguillidae</taxon>
        <taxon>Anguilla</taxon>
    </lineage>
</organism>
<reference evidence="2" key="2">
    <citation type="journal article" date="2015" name="Fish Shellfish Immunol.">
        <title>Early steps in the European eel (Anguilla anguilla)-Vibrio vulnificus interaction in the gills: Role of the RtxA13 toxin.</title>
        <authorList>
            <person name="Callol A."/>
            <person name="Pajuelo D."/>
            <person name="Ebbesson L."/>
            <person name="Teles M."/>
            <person name="MacKenzie S."/>
            <person name="Amaro C."/>
        </authorList>
    </citation>
    <scope>NUCLEOTIDE SEQUENCE</scope>
</reference>
<dbReference type="EMBL" id="GBXM01004186">
    <property type="protein sequence ID" value="JAI04392.1"/>
    <property type="molecule type" value="Transcribed_RNA"/>
</dbReference>
<feature type="region of interest" description="Disordered" evidence="1">
    <location>
        <begin position="1"/>
        <end position="45"/>
    </location>
</feature>
<protein>
    <submittedName>
        <fullName evidence="2">Uncharacterized protein</fullName>
    </submittedName>
</protein>
<reference evidence="2" key="1">
    <citation type="submission" date="2014-11" db="EMBL/GenBank/DDBJ databases">
        <authorList>
            <person name="Amaro Gonzalez C."/>
        </authorList>
    </citation>
    <scope>NUCLEOTIDE SEQUENCE</scope>
</reference>
<proteinExistence type="predicted"/>
<name>A0A0E9XPQ2_ANGAN</name>